<dbReference type="PANTHER" id="PTHR10805">
    <property type="entry name" value="COATOMER SUBUNIT EPSILON"/>
    <property type="match status" value="1"/>
</dbReference>
<dbReference type="GO" id="GO:0006891">
    <property type="term" value="P:intra-Golgi vesicle-mediated transport"/>
    <property type="evidence" value="ECO:0007669"/>
    <property type="project" value="TreeGrafter"/>
</dbReference>
<evidence type="ECO:0000313" key="13">
    <source>
        <dbReference type="Proteomes" id="UP000664521"/>
    </source>
</evidence>
<sequence length="297" mass="32144">MDPFSAEGELLNIHNSFHQGQYQEVIDFDTSKLSPDNTLPAQVLKWRAQIANGQAKTVIDKLAKGNNSPDATAVKAFAFYAQGQSAVAQEEADKLVATSSENPTVQLMAGTILHATGRSDEALTLLSKHQGNLEAYEQISYSLLHSVINRTDLALKEVTAARKWAQDNLLVNIAESWVGLRVGGDKYQQAFYVFEEMAQTPSTSAAKSLIGQAVAEIHLGRLSEAEAALQQAMEKEPENVEAIANSIVLNVLSGKDVSELTSSLQSISPEHALLTDVQEKSVQFDQAATKYSVKVAS</sequence>
<name>A0A8H3I744_9LECA</name>
<dbReference type="GO" id="GO:0006888">
    <property type="term" value="P:endoplasmic reticulum to Golgi vesicle-mediated transport"/>
    <property type="evidence" value="ECO:0007669"/>
    <property type="project" value="TreeGrafter"/>
</dbReference>
<dbReference type="SUPFAM" id="SSF48452">
    <property type="entry name" value="TPR-like"/>
    <property type="match status" value="1"/>
</dbReference>
<evidence type="ECO:0000256" key="4">
    <source>
        <dbReference type="ARBA" id="ARBA00022448"/>
    </source>
</evidence>
<evidence type="ECO:0000256" key="8">
    <source>
        <dbReference type="ARBA" id="ARBA00023034"/>
    </source>
</evidence>
<dbReference type="PANTHER" id="PTHR10805:SF0">
    <property type="entry name" value="COATOMER SUBUNIT EPSILON"/>
    <property type="match status" value="1"/>
</dbReference>
<keyword evidence="9 11" id="KW-0472">Membrane</keyword>
<keyword evidence="10 11" id="KW-0968">Cytoplasmic vesicle</keyword>
<dbReference type="Gene3D" id="1.25.40.10">
    <property type="entry name" value="Tetratricopeptide repeat domain"/>
    <property type="match status" value="1"/>
</dbReference>
<reference evidence="12" key="1">
    <citation type="submission" date="2021-03" db="EMBL/GenBank/DDBJ databases">
        <authorList>
            <person name="Tagirdzhanova G."/>
        </authorList>
    </citation>
    <scope>NUCLEOTIDE SEQUENCE</scope>
</reference>
<evidence type="ECO:0000256" key="3">
    <source>
        <dbReference type="ARBA" id="ARBA00008827"/>
    </source>
</evidence>
<gene>
    <name evidence="12" type="ORF">HETSPECPRED_000061</name>
</gene>
<keyword evidence="6 11" id="KW-0931">ER-Golgi transport</keyword>
<evidence type="ECO:0000256" key="10">
    <source>
        <dbReference type="ARBA" id="ARBA00023329"/>
    </source>
</evidence>
<dbReference type="Pfam" id="PF04733">
    <property type="entry name" value="Coatomer_E"/>
    <property type="match status" value="1"/>
</dbReference>
<dbReference type="GO" id="GO:0000139">
    <property type="term" value="C:Golgi membrane"/>
    <property type="evidence" value="ECO:0007669"/>
    <property type="project" value="UniProtKB-SubCell"/>
</dbReference>
<evidence type="ECO:0000313" key="12">
    <source>
        <dbReference type="EMBL" id="CAF9902934.1"/>
    </source>
</evidence>
<keyword evidence="7 11" id="KW-0653">Protein transport</keyword>
<evidence type="ECO:0000256" key="6">
    <source>
        <dbReference type="ARBA" id="ARBA00022892"/>
    </source>
</evidence>
<evidence type="ECO:0000256" key="9">
    <source>
        <dbReference type="ARBA" id="ARBA00023136"/>
    </source>
</evidence>
<evidence type="ECO:0000256" key="11">
    <source>
        <dbReference type="PIRNR" id="PIRNR016478"/>
    </source>
</evidence>
<dbReference type="GO" id="GO:0005198">
    <property type="term" value="F:structural molecule activity"/>
    <property type="evidence" value="ECO:0007669"/>
    <property type="project" value="UniProtKB-UniRule"/>
</dbReference>
<organism evidence="12 13">
    <name type="scientific">Heterodermia speciosa</name>
    <dbReference type="NCBI Taxonomy" id="116794"/>
    <lineage>
        <taxon>Eukaryota</taxon>
        <taxon>Fungi</taxon>
        <taxon>Dikarya</taxon>
        <taxon>Ascomycota</taxon>
        <taxon>Pezizomycotina</taxon>
        <taxon>Lecanoromycetes</taxon>
        <taxon>OSLEUM clade</taxon>
        <taxon>Lecanoromycetidae</taxon>
        <taxon>Caliciales</taxon>
        <taxon>Physciaceae</taxon>
        <taxon>Heterodermia</taxon>
    </lineage>
</organism>
<protein>
    <recommendedName>
        <fullName evidence="11">Coatomer subunit epsilon</fullName>
    </recommendedName>
</protein>
<dbReference type="OrthoDB" id="310217at2759"/>
<keyword evidence="13" id="KW-1185">Reference proteome</keyword>
<dbReference type="InterPro" id="IPR006822">
    <property type="entry name" value="Coatomer_esu"/>
</dbReference>
<keyword evidence="4 11" id="KW-0813">Transport</keyword>
<dbReference type="EMBL" id="CAJPDS010000001">
    <property type="protein sequence ID" value="CAF9902934.1"/>
    <property type="molecule type" value="Genomic_DNA"/>
</dbReference>
<dbReference type="GO" id="GO:0015031">
    <property type="term" value="P:protein transport"/>
    <property type="evidence" value="ECO:0007669"/>
    <property type="project" value="UniProtKB-UniRule"/>
</dbReference>
<dbReference type="AlphaFoldDB" id="A0A8H3I744"/>
<dbReference type="PIRSF" id="PIRSF016478">
    <property type="entry name" value="Coatomer_esu"/>
    <property type="match status" value="1"/>
</dbReference>
<evidence type="ECO:0000256" key="2">
    <source>
        <dbReference type="ARBA" id="ARBA00004347"/>
    </source>
</evidence>
<evidence type="ECO:0000256" key="5">
    <source>
        <dbReference type="ARBA" id="ARBA00022490"/>
    </source>
</evidence>
<comment type="similarity">
    <text evidence="3 11">Belongs to the COPE family.</text>
</comment>
<accession>A0A8H3I744</accession>
<dbReference type="GO" id="GO:0030126">
    <property type="term" value="C:COPI vesicle coat"/>
    <property type="evidence" value="ECO:0007669"/>
    <property type="project" value="TreeGrafter"/>
</dbReference>
<proteinExistence type="inferred from homology"/>
<dbReference type="GO" id="GO:0006890">
    <property type="term" value="P:retrograde vesicle-mediated transport, Golgi to endoplasmic reticulum"/>
    <property type="evidence" value="ECO:0007669"/>
    <property type="project" value="UniProtKB-UniRule"/>
</dbReference>
<comment type="subcellular location">
    <subcellularLocation>
        <location evidence="2">Cytoplasmic vesicle</location>
        <location evidence="2">COPI-coated vesicle membrane</location>
        <topology evidence="2">Peripheral membrane protein</topology>
        <orientation evidence="2">Cytoplasmic side</orientation>
    </subcellularLocation>
    <subcellularLocation>
        <location evidence="1">Golgi apparatus membrane</location>
        <topology evidence="1">Peripheral membrane protein</topology>
        <orientation evidence="1">Cytoplasmic side</orientation>
    </subcellularLocation>
</comment>
<keyword evidence="8 11" id="KW-0333">Golgi apparatus</keyword>
<comment type="function">
    <text evidence="11">The coatomer is a cytosolic protein complex that binds to dilysine motifs and reversibly associates with Golgi non-clathrin-coated vesicles, which further mediate biosynthetic protein transport from the ER, via the Golgi up to the trans Golgi network. The coatomer complex is required for budding from Golgi membranes, and is essential for the retrograde Golgi-to-ER transport of dilysine-tagged proteins.</text>
</comment>
<evidence type="ECO:0000256" key="7">
    <source>
        <dbReference type="ARBA" id="ARBA00022927"/>
    </source>
</evidence>
<dbReference type="InterPro" id="IPR011990">
    <property type="entry name" value="TPR-like_helical_dom_sf"/>
</dbReference>
<comment type="caution">
    <text evidence="12">The sequence shown here is derived from an EMBL/GenBank/DDBJ whole genome shotgun (WGS) entry which is preliminary data.</text>
</comment>
<dbReference type="Proteomes" id="UP000664521">
    <property type="component" value="Unassembled WGS sequence"/>
</dbReference>
<evidence type="ECO:0000256" key="1">
    <source>
        <dbReference type="ARBA" id="ARBA00004255"/>
    </source>
</evidence>
<keyword evidence="5 11" id="KW-0963">Cytoplasm</keyword>